<proteinExistence type="predicted"/>
<name>A0A1G5FZA6_9BACT</name>
<organism evidence="1 2">
    <name type="scientific">Desulfoluna spongiiphila</name>
    <dbReference type="NCBI Taxonomy" id="419481"/>
    <lineage>
        <taxon>Bacteria</taxon>
        <taxon>Pseudomonadati</taxon>
        <taxon>Thermodesulfobacteriota</taxon>
        <taxon>Desulfobacteria</taxon>
        <taxon>Desulfobacterales</taxon>
        <taxon>Desulfolunaceae</taxon>
        <taxon>Desulfoluna</taxon>
    </lineage>
</organism>
<evidence type="ECO:0000313" key="1">
    <source>
        <dbReference type="EMBL" id="SCY44645.1"/>
    </source>
</evidence>
<dbReference type="AlphaFoldDB" id="A0A1G5FZA6"/>
<keyword evidence="2" id="KW-1185">Reference proteome</keyword>
<dbReference type="RefSeq" id="WP_092211173.1">
    <property type="nucleotide sequence ID" value="NZ_FMUX01000009.1"/>
</dbReference>
<dbReference type="EMBL" id="FMUX01000009">
    <property type="protein sequence ID" value="SCY44645.1"/>
    <property type="molecule type" value="Genomic_DNA"/>
</dbReference>
<gene>
    <name evidence="1" type="ORF">SAMN05216233_109106</name>
</gene>
<dbReference type="STRING" id="419481.SAMN05216233_109106"/>
<evidence type="ECO:0000313" key="2">
    <source>
        <dbReference type="Proteomes" id="UP000198870"/>
    </source>
</evidence>
<protein>
    <submittedName>
        <fullName evidence="1">Uncharacterized protein</fullName>
    </submittedName>
</protein>
<dbReference type="Proteomes" id="UP000198870">
    <property type="component" value="Unassembled WGS sequence"/>
</dbReference>
<reference evidence="1 2" key="1">
    <citation type="submission" date="2016-10" db="EMBL/GenBank/DDBJ databases">
        <authorList>
            <person name="de Groot N.N."/>
        </authorList>
    </citation>
    <scope>NUCLEOTIDE SEQUENCE [LARGE SCALE GENOMIC DNA]</scope>
    <source>
        <strain evidence="1 2">AA1</strain>
    </source>
</reference>
<accession>A0A1G5FZA6</accession>
<sequence>MTVHTAKTVVLDIANNYGGDWVELRSVDFYLNGELIPIGIEGIRFCGASDYYEDNLPECAFITSLPKVSWSEEAGFATDYAVENIRLVCTFMNPIEFDQIVINNGHYEGYGTIFGVRDVKIYTALVAFDHDSDLVYGEPITDSKLIFDGTFREHVEGDVEDPETLILLGDSTDSGPDIPIALAQAFYACTITGTENNLSDLVVPISSFRSRRRSGSPSYLQVVVPGLDRYDDIVLRPAGDVVINMTYSMGEVIISQGEIARVNMGTVNYQKSSQSGSITLSGSKQTTYTSGKTVPLSNVTWSSFNSGTLRVGLAVPDLDLNPGDTVAVGGLSFTAELITTTVSISANGTITSGMEISGL</sequence>